<keyword evidence="5" id="KW-0040">ANK repeat</keyword>
<feature type="repeat" description="ANK" evidence="5">
    <location>
        <begin position="40"/>
        <end position="72"/>
    </location>
</feature>
<dbReference type="PROSITE" id="PS50297">
    <property type="entry name" value="ANK_REP_REGION"/>
    <property type="match status" value="1"/>
</dbReference>
<evidence type="ECO:0000313" key="9">
    <source>
        <dbReference type="Proteomes" id="UP000186079"/>
    </source>
</evidence>
<dbReference type="PRINTS" id="PR00046">
    <property type="entry name" value="SIGMA70FCT"/>
</dbReference>
<evidence type="ECO:0000313" key="8">
    <source>
        <dbReference type="EMBL" id="SIQ14865.1"/>
    </source>
</evidence>
<dbReference type="Gene3D" id="1.10.601.10">
    <property type="entry name" value="RNA Polymerase Primary Sigma Factor"/>
    <property type="match status" value="2"/>
</dbReference>
<sequence length="710" mass="76631">MDSPLNALNPLLRMATIAGVEVAVKHHISRGDDLDARDGKGVTPLMLAAGRKKVGIVRLLLAAGANPALSDPEGRDALAYAEKVGCEECAVLLREALAALRPVAAAVELAKGPPLVATDTPLCLSEPLSVAGLDDAALDDLDDWEAEPEVVAPQGDERVAEEARVLHEAIGRHQVIDVDEGWDDIDLFLPDRALPLARDDGEAAGVRGLLFRALREGSVPESALIDACLKADESRNQEAESLLTFVVGDLGAVIDGVPEIDGPPFLGEPTAEEDLAIAEAFEFAEDLASGRNDPLRIYLNLKEFRGDLLEAEEEVALSREMEECGSEALDALSRWPQGLAAVFDVAERVASGEADVEAFSSGAEPSEEGEASVLNTSLDDADEVELDRDAAAFVSAVSQARSLDRDEVVHIRAALAAAGLSRGFMLELAAKAGDDPAGVLFTSAVRRQAAARERMICSNLRLAYSVAKKYQWSTESLDDLVQEANIGLMKAVDRFDWRRGFRFSTYAMWWIRQQIARAITDKARVVRVPVHMHDSVRKILRECEAFEAREGRPESEREISLRTGIPQAKVGYLLSVLEDIASLDELDSEVGLPRGDLLMDAASDPASVSEAESLRKALDGIIGELDERSARVITLRFGLGGEDAMTLEEVGLFFDVTRERIRQIESKAIGKLSRRMMRDAESFMDSVSAQKTIATSSPAPQALPAPSPEG</sequence>
<dbReference type="PANTHER" id="PTHR30603">
    <property type="entry name" value="RNA POLYMERASE SIGMA FACTOR RPO"/>
    <property type="match status" value="1"/>
</dbReference>
<keyword evidence="1" id="KW-0805">Transcription regulation</keyword>
<dbReference type="Gene3D" id="1.25.40.20">
    <property type="entry name" value="Ankyrin repeat-containing domain"/>
    <property type="match status" value="1"/>
</dbReference>
<dbReference type="InterPro" id="IPR000943">
    <property type="entry name" value="RNA_pol_sigma70"/>
</dbReference>
<dbReference type="InterPro" id="IPR007627">
    <property type="entry name" value="RNA_pol_sigma70_r2"/>
</dbReference>
<organism evidence="8 9">
    <name type="scientific">Pseudomonas flexibilis</name>
    <dbReference type="NCBI Taxonomy" id="706570"/>
    <lineage>
        <taxon>Bacteria</taxon>
        <taxon>Pseudomonadati</taxon>
        <taxon>Pseudomonadota</taxon>
        <taxon>Gammaproteobacteria</taxon>
        <taxon>Pseudomonadales</taxon>
        <taxon>Pseudomonadaceae</taxon>
        <taxon>Pseudomonas</taxon>
    </lineage>
</organism>
<keyword evidence="3" id="KW-0238">DNA-binding</keyword>
<dbReference type="SUPFAM" id="SSF48403">
    <property type="entry name" value="Ankyrin repeat"/>
    <property type="match status" value="1"/>
</dbReference>
<dbReference type="Gene3D" id="1.10.10.10">
    <property type="entry name" value="Winged helix-like DNA-binding domain superfamily/Winged helix DNA-binding domain"/>
    <property type="match status" value="2"/>
</dbReference>
<feature type="domain" description="RNA polymerase sigma-70" evidence="7">
    <location>
        <begin position="646"/>
        <end position="672"/>
    </location>
</feature>
<dbReference type="InterPro" id="IPR036770">
    <property type="entry name" value="Ankyrin_rpt-contain_sf"/>
</dbReference>
<proteinExistence type="predicted"/>
<dbReference type="AlphaFoldDB" id="A0A1N6QE94"/>
<reference evidence="8 9" key="1">
    <citation type="submission" date="2017-01" db="EMBL/GenBank/DDBJ databases">
        <authorList>
            <person name="Mah S.A."/>
            <person name="Swanson W.J."/>
            <person name="Moy G.W."/>
            <person name="Vacquier V.D."/>
        </authorList>
    </citation>
    <scope>NUCLEOTIDE SEQUENCE [LARGE SCALE GENOMIC DNA]</scope>
    <source>
        <strain evidence="8 9">ATCC 29606</strain>
    </source>
</reference>
<accession>A0A1N6QE94</accession>
<evidence type="ECO:0000259" key="7">
    <source>
        <dbReference type="PROSITE" id="PS00716"/>
    </source>
</evidence>
<dbReference type="Pfam" id="PF04542">
    <property type="entry name" value="Sigma70_r2"/>
    <property type="match status" value="1"/>
</dbReference>
<feature type="region of interest" description="Disordered" evidence="6">
    <location>
        <begin position="690"/>
        <end position="710"/>
    </location>
</feature>
<dbReference type="InterPro" id="IPR007630">
    <property type="entry name" value="RNA_pol_sigma70_r4"/>
</dbReference>
<dbReference type="GO" id="GO:0006352">
    <property type="term" value="P:DNA-templated transcription initiation"/>
    <property type="evidence" value="ECO:0007669"/>
    <property type="project" value="InterPro"/>
</dbReference>
<evidence type="ECO:0000256" key="2">
    <source>
        <dbReference type="ARBA" id="ARBA00023082"/>
    </source>
</evidence>
<dbReference type="CDD" id="cd06171">
    <property type="entry name" value="Sigma70_r4"/>
    <property type="match status" value="1"/>
</dbReference>
<dbReference type="NCBIfam" id="TIGR02937">
    <property type="entry name" value="sigma70-ECF"/>
    <property type="match status" value="1"/>
</dbReference>
<dbReference type="SUPFAM" id="SSF88946">
    <property type="entry name" value="Sigma2 domain of RNA polymerase sigma factors"/>
    <property type="match status" value="1"/>
</dbReference>
<dbReference type="PROSITE" id="PS00716">
    <property type="entry name" value="SIGMA70_2"/>
    <property type="match status" value="1"/>
</dbReference>
<feature type="compositionally biased region" description="Pro residues" evidence="6">
    <location>
        <begin position="701"/>
        <end position="710"/>
    </location>
</feature>
<dbReference type="InterPro" id="IPR002110">
    <property type="entry name" value="Ankyrin_rpt"/>
</dbReference>
<dbReference type="InterPro" id="IPR036388">
    <property type="entry name" value="WH-like_DNA-bd_sf"/>
</dbReference>
<evidence type="ECO:0000256" key="3">
    <source>
        <dbReference type="ARBA" id="ARBA00023125"/>
    </source>
</evidence>
<dbReference type="Pfam" id="PF12796">
    <property type="entry name" value="Ank_2"/>
    <property type="match status" value="1"/>
</dbReference>
<dbReference type="PANTHER" id="PTHR30603:SF47">
    <property type="entry name" value="RNA POLYMERASE SIGMA FACTOR SIGD, CHLOROPLASTIC"/>
    <property type="match status" value="1"/>
</dbReference>
<protein>
    <submittedName>
        <fullName evidence="8">RNA polymerase primary sigma factor</fullName>
    </submittedName>
</protein>
<evidence type="ECO:0000256" key="1">
    <source>
        <dbReference type="ARBA" id="ARBA00023015"/>
    </source>
</evidence>
<evidence type="ECO:0000256" key="4">
    <source>
        <dbReference type="ARBA" id="ARBA00023163"/>
    </source>
</evidence>
<evidence type="ECO:0000256" key="6">
    <source>
        <dbReference type="SAM" id="MobiDB-lite"/>
    </source>
</evidence>
<keyword evidence="2" id="KW-0731">Sigma factor</keyword>
<dbReference type="GO" id="GO:0016987">
    <property type="term" value="F:sigma factor activity"/>
    <property type="evidence" value="ECO:0007669"/>
    <property type="project" value="UniProtKB-KW"/>
</dbReference>
<gene>
    <name evidence="8" type="ORF">SAMN05421672_103164</name>
</gene>
<dbReference type="InterPro" id="IPR013325">
    <property type="entry name" value="RNA_pol_sigma_r2"/>
</dbReference>
<dbReference type="InterPro" id="IPR014284">
    <property type="entry name" value="RNA_pol_sigma-70_dom"/>
</dbReference>
<dbReference type="InterPro" id="IPR050239">
    <property type="entry name" value="Sigma-70_RNA_pol_init_factors"/>
</dbReference>
<name>A0A1N6QE94_9PSED</name>
<dbReference type="EMBL" id="FTMC01000003">
    <property type="protein sequence ID" value="SIQ14865.1"/>
    <property type="molecule type" value="Genomic_DNA"/>
</dbReference>
<evidence type="ECO:0000256" key="5">
    <source>
        <dbReference type="PROSITE-ProRule" id="PRU00023"/>
    </source>
</evidence>
<dbReference type="GO" id="GO:0003677">
    <property type="term" value="F:DNA binding"/>
    <property type="evidence" value="ECO:0007669"/>
    <property type="project" value="UniProtKB-KW"/>
</dbReference>
<dbReference type="SUPFAM" id="SSF88659">
    <property type="entry name" value="Sigma3 and sigma4 domains of RNA polymerase sigma factors"/>
    <property type="match status" value="2"/>
</dbReference>
<dbReference type="Pfam" id="PF04545">
    <property type="entry name" value="Sigma70_r4"/>
    <property type="match status" value="1"/>
</dbReference>
<dbReference type="PROSITE" id="PS50088">
    <property type="entry name" value="ANK_REPEAT"/>
    <property type="match status" value="1"/>
</dbReference>
<keyword evidence="4" id="KW-0804">Transcription</keyword>
<dbReference type="InterPro" id="IPR013324">
    <property type="entry name" value="RNA_pol_sigma_r3/r4-like"/>
</dbReference>
<dbReference type="Proteomes" id="UP000186079">
    <property type="component" value="Unassembled WGS sequence"/>
</dbReference>